<keyword evidence="4 8" id="KW-1003">Cell membrane</keyword>
<feature type="transmembrane region" description="Helical" evidence="8">
    <location>
        <begin position="21"/>
        <end position="43"/>
    </location>
</feature>
<evidence type="ECO:0000256" key="8">
    <source>
        <dbReference type="RuleBase" id="RU361233"/>
    </source>
</evidence>
<evidence type="ECO:0000256" key="5">
    <source>
        <dbReference type="ARBA" id="ARBA00022692"/>
    </source>
</evidence>
<accession>A0A834L9P6</accession>
<proteinExistence type="inferred from homology"/>
<dbReference type="GO" id="GO:0005886">
    <property type="term" value="C:plasma membrane"/>
    <property type="evidence" value="ECO:0007669"/>
    <property type="project" value="UniProtKB-SubCell"/>
</dbReference>
<evidence type="ECO:0000313" key="11">
    <source>
        <dbReference type="Proteomes" id="UP000626092"/>
    </source>
</evidence>
<evidence type="ECO:0000256" key="2">
    <source>
        <dbReference type="ARBA" id="ARBA00007651"/>
    </source>
</evidence>
<comment type="subcellular location">
    <subcellularLocation>
        <location evidence="1 8">Cell membrane</location>
        <topology evidence="1 8">Multi-pass membrane protein</topology>
    </subcellularLocation>
</comment>
<feature type="domain" description="Casparian strip membrane protein" evidence="9">
    <location>
        <begin position="23"/>
        <end position="164"/>
    </location>
</feature>
<evidence type="ECO:0000256" key="7">
    <source>
        <dbReference type="ARBA" id="ARBA00023136"/>
    </source>
</evidence>
<evidence type="ECO:0000313" key="10">
    <source>
        <dbReference type="EMBL" id="KAF7124296.1"/>
    </source>
</evidence>
<dbReference type="PANTHER" id="PTHR36488">
    <property type="entry name" value="CASP-LIKE PROTEIN 1U1"/>
    <property type="match status" value="1"/>
</dbReference>
<feature type="transmembrane region" description="Helical" evidence="8">
    <location>
        <begin position="68"/>
        <end position="88"/>
    </location>
</feature>
<keyword evidence="11" id="KW-1185">Reference proteome</keyword>
<dbReference type="InterPro" id="IPR006702">
    <property type="entry name" value="CASP_dom"/>
</dbReference>
<dbReference type="EMBL" id="WJXA01000012">
    <property type="protein sequence ID" value="KAF7124296.1"/>
    <property type="molecule type" value="Genomic_DNA"/>
</dbReference>
<keyword evidence="6 8" id="KW-1133">Transmembrane helix</keyword>
<protein>
    <recommendedName>
        <fullName evidence="8">CASP-like protein</fullName>
    </recommendedName>
</protein>
<gene>
    <name evidence="10" type="ORF">RHSIM_Rhsim12G0178600</name>
</gene>
<name>A0A834L9P6_RHOSS</name>
<dbReference type="PANTHER" id="PTHR36488:SF8">
    <property type="entry name" value="CASP-LIKE PROTEIN 1U1"/>
    <property type="match status" value="1"/>
</dbReference>
<feature type="transmembrane region" description="Helical" evidence="8">
    <location>
        <begin position="100"/>
        <end position="128"/>
    </location>
</feature>
<dbReference type="NCBIfam" id="TIGR01569">
    <property type="entry name" value="A_tha_TIGR01569"/>
    <property type="match status" value="1"/>
</dbReference>
<evidence type="ECO:0000259" key="9">
    <source>
        <dbReference type="Pfam" id="PF04535"/>
    </source>
</evidence>
<feature type="transmembrane region" description="Helical" evidence="8">
    <location>
        <begin position="153"/>
        <end position="173"/>
    </location>
</feature>
<evidence type="ECO:0000256" key="1">
    <source>
        <dbReference type="ARBA" id="ARBA00004651"/>
    </source>
</evidence>
<dbReference type="Proteomes" id="UP000626092">
    <property type="component" value="Unassembled WGS sequence"/>
</dbReference>
<dbReference type="Pfam" id="PF04535">
    <property type="entry name" value="CASP_dom"/>
    <property type="match status" value="1"/>
</dbReference>
<keyword evidence="5 8" id="KW-0812">Transmembrane</keyword>
<evidence type="ECO:0000256" key="6">
    <source>
        <dbReference type="ARBA" id="ARBA00022989"/>
    </source>
</evidence>
<sequence>MDFIESKNMQDPRPKTQKYYLASQISLRSLAAVVSLTAATLAITDKQIITDSGIELEARYSYSSAFKYFAFAMIIACVFSVVSLIVAINLDRKCSDSKIYFYMFLHDLVGTAMVISATSAATAIGLVARDGNNYLGWMAICGDFVKFCNKMTVAVVLSYFSFVLYLLLTIISAKKIQA</sequence>
<dbReference type="OrthoDB" id="1904499at2759"/>
<comment type="caution">
    <text evidence="10">The sequence shown here is derived from an EMBL/GenBank/DDBJ whole genome shotgun (WGS) entry which is preliminary data.</text>
</comment>
<keyword evidence="7 8" id="KW-0472">Membrane</keyword>
<comment type="similarity">
    <text evidence="2 8">Belongs to the Casparian strip membrane proteins (CASP) family.</text>
</comment>
<dbReference type="InterPro" id="IPR006459">
    <property type="entry name" value="CASP/CASPL"/>
</dbReference>
<evidence type="ECO:0000256" key="3">
    <source>
        <dbReference type="ARBA" id="ARBA00011489"/>
    </source>
</evidence>
<dbReference type="InterPro" id="IPR044173">
    <property type="entry name" value="CASPL"/>
</dbReference>
<organism evidence="10 11">
    <name type="scientific">Rhododendron simsii</name>
    <name type="common">Sims's rhododendron</name>
    <dbReference type="NCBI Taxonomy" id="118357"/>
    <lineage>
        <taxon>Eukaryota</taxon>
        <taxon>Viridiplantae</taxon>
        <taxon>Streptophyta</taxon>
        <taxon>Embryophyta</taxon>
        <taxon>Tracheophyta</taxon>
        <taxon>Spermatophyta</taxon>
        <taxon>Magnoliopsida</taxon>
        <taxon>eudicotyledons</taxon>
        <taxon>Gunneridae</taxon>
        <taxon>Pentapetalae</taxon>
        <taxon>asterids</taxon>
        <taxon>Ericales</taxon>
        <taxon>Ericaceae</taxon>
        <taxon>Ericoideae</taxon>
        <taxon>Rhodoreae</taxon>
        <taxon>Rhododendron</taxon>
    </lineage>
</organism>
<dbReference type="AlphaFoldDB" id="A0A834L9P6"/>
<comment type="subunit">
    <text evidence="3 8">Homodimer and heterodimers.</text>
</comment>
<evidence type="ECO:0000256" key="4">
    <source>
        <dbReference type="ARBA" id="ARBA00022475"/>
    </source>
</evidence>
<reference evidence="10" key="1">
    <citation type="submission" date="2019-11" db="EMBL/GenBank/DDBJ databases">
        <authorList>
            <person name="Liu Y."/>
            <person name="Hou J."/>
            <person name="Li T.-Q."/>
            <person name="Guan C.-H."/>
            <person name="Wu X."/>
            <person name="Wu H.-Z."/>
            <person name="Ling F."/>
            <person name="Zhang R."/>
            <person name="Shi X.-G."/>
            <person name="Ren J.-P."/>
            <person name="Chen E.-F."/>
            <person name="Sun J.-M."/>
        </authorList>
    </citation>
    <scope>NUCLEOTIDE SEQUENCE</scope>
    <source>
        <strain evidence="10">Adult_tree_wgs_1</strain>
        <tissue evidence="10">Leaves</tissue>
    </source>
</reference>